<protein>
    <submittedName>
        <fullName evidence="1">Uncharacterized protein</fullName>
    </submittedName>
</protein>
<sequence>MLAIKADEVRKLVGLTAPGPDDEVLQLPGQAGGEEAPLPFQYEREGATAVEYALPPGLPPNPHPMQVVHLKEGSYIWAPSKKNPEVFRWQSLQEAMQHRLFVSPVVEGKKTAQEALEGIKSETHQKAVQKYHRILGMADLHPTTVHDAVGQFGEPEHSFMATFGKFEKDKLTLAACTMGLVSEKPQLGVAMFERIPRLRKYGMLTARIAKPLEEIDKVMREVQEKTGIYGWTVVPYEGFFEIVLCADKDQLDVAKKDIQENFRGSKLKKYGGKLHYIGEDDREHAAETYIKNIMAIAGSKAEYYLKLVSHNVPKEVFTQLAQKNATKPGS</sequence>
<evidence type="ECO:0000313" key="2">
    <source>
        <dbReference type="Proteomes" id="UP000215086"/>
    </source>
</evidence>
<dbReference type="KEGG" id="ttf:THTE_2700"/>
<accession>A0A286RH83</accession>
<gene>
    <name evidence="1" type="ORF">THTE_2700</name>
</gene>
<dbReference type="Proteomes" id="UP000215086">
    <property type="component" value="Chromosome"/>
</dbReference>
<organism evidence="1 2">
    <name type="scientific">Thermogutta terrifontis</name>
    <dbReference type="NCBI Taxonomy" id="1331910"/>
    <lineage>
        <taxon>Bacteria</taxon>
        <taxon>Pseudomonadati</taxon>
        <taxon>Planctomycetota</taxon>
        <taxon>Planctomycetia</taxon>
        <taxon>Pirellulales</taxon>
        <taxon>Thermoguttaceae</taxon>
        <taxon>Thermogutta</taxon>
    </lineage>
</organism>
<dbReference type="AlphaFoldDB" id="A0A286RH83"/>
<name>A0A286RH83_9BACT</name>
<evidence type="ECO:0000313" key="1">
    <source>
        <dbReference type="EMBL" id="ASV75302.1"/>
    </source>
</evidence>
<keyword evidence="2" id="KW-1185">Reference proteome</keyword>
<dbReference type="EMBL" id="CP018477">
    <property type="protein sequence ID" value="ASV75302.1"/>
    <property type="molecule type" value="Genomic_DNA"/>
</dbReference>
<reference evidence="1 2" key="1">
    <citation type="journal article" name="Front. Microbiol.">
        <title>Sugar Metabolism of the First Thermophilic Planctomycete Thermogutta terrifontis: Comparative Genomic and Transcriptomic Approaches.</title>
        <authorList>
            <person name="Elcheninov A.G."/>
            <person name="Menzel P."/>
            <person name="Gudbergsdottir S.R."/>
            <person name="Slesarev A.I."/>
            <person name="Kadnikov V.V."/>
            <person name="Krogh A."/>
            <person name="Bonch-Osmolovskaya E.A."/>
            <person name="Peng X."/>
            <person name="Kublanov I.V."/>
        </authorList>
    </citation>
    <scope>NUCLEOTIDE SEQUENCE [LARGE SCALE GENOMIC DNA]</scope>
    <source>
        <strain evidence="1 2">R1</strain>
    </source>
</reference>
<proteinExistence type="predicted"/>